<dbReference type="Pfam" id="PF16003">
    <property type="entry name" value="DUF4776"/>
    <property type="match status" value="1"/>
</dbReference>
<evidence type="ECO:0000313" key="2">
    <source>
        <dbReference type="EMBL" id="KAG5675133.1"/>
    </source>
</evidence>
<sequence>MTSLMKEPCKVNCNRNADFKITFLINSIILIDADYYKDVDKIISITWDGNVFRSMLDDPPNGWQERLLVHCTSQQLSEKFKSCPIIMNLSTEDNEEIGEVKIPISNCFCDALICENFKVERMNTKFTLYQGEEESALIDIDVIVQRSELDGSALDSLEKSTSKDFQMTNATQSETTTLSGELLYSDFACPDELSDECKQNLALGGHFYRIINGHLVNIKEKRGFCGNICETAKKYCKELSETESRKPSSVDILKHFNEMKTNVECREEKQTSFDKIREFLKKKFETPKDIEIPKKSTKKSKKIKKVKKKKCGEKKKPLIEEKVTAHVDKIKKQSFGRYSYDYGDSYPFHRRSECTAIKSCESVPSNMGWRHDKIQFENNKSWYPGRINKIVRILMKHHLNPYPYDTITLSNANRKMKIDGSSSDDDDNCELKSTLRMMKRNGEIFIQMRPLKEGKELETDCDPYLNCSPLKFSIRKRPEELKKHKARKIIKSRGFERKCKCCDLKSCRCMSYEKKILLQDELKKVSKELGLIKELQYEDIHSSSDSDEDFNFTTPTAIITKCRPNITHISTQYDIKDFVEKKLKFVSKLKV</sequence>
<evidence type="ECO:0000259" key="1">
    <source>
        <dbReference type="Pfam" id="PF16003"/>
    </source>
</evidence>
<proteinExistence type="predicted"/>
<comment type="caution">
    <text evidence="2">The sequence shown here is derived from an EMBL/GenBank/DDBJ whole genome shotgun (WGS) entry which is preliminary data.</text>
</comment>
<organism evidence="2 3">
    <name type="scientific">Polypedilum vanderplanki</name>
    <name type="common">Sleeping chironomid midge</name>
    <dbReference type="NCBI Taxonomy" id="319348"/>
    <lineage>
        <taxon>Eukaryota</taxon>
        <taxon>Metazoa</taxon>
        <taxon>Ecdysozoa</taxon>
        <taxon>Arthropoda</taxon>
        <taxon>Hexapoda</taxon>
        <taxon>Insecta</taxon>
        <taxon>Pterygota</taxon>
        <taxon>Neoptera</taxon>
        <taxon>Endopterygota</taxon>
        <taxon>Diptera</taxon>
        <taxon>Nematocera</taxon>
        <taxon>Chironomoidea</taxon>
        <taxon>Chironomidae</taxon>
        <taxon>Chironominae</taxon>
        <taxon>Polypedilum</taxon>
        <taxon>Polypedilum</taxon>
    </lineage>
</organism>
<name>A0A9J6BZX2_POLVA</name>
<dbReference type="OrthoDB" id="7883086at2759"/>
<reference evidence="2" key="1">
    <citation type="submission" date="2021-03" db="EMBL/GenBank/DDBJ databases">
        <title>Chromosome level genome of the anhydrobiotic midge Polypedilum vanderplanki.</title>
        <authorList>
            <person name="Yoshida Y."/>
            <person name="Kikawada T."/>
            <person name="Gusev O."/>
        </authorList>
    </citation>
    <scope>NUCLEOTIDE SEQUENCE</scope>
    <source>
        <strain evidence="2">NIAS01</strain>
        <tissue evidence="2">Whole body or cell culture</tissue>
    </source>
</reference>
<protein>
    <recommendedName>
        <fullName evidence="1">DUF4776 domain-containing protein</fullName>
    </recommendedName>
</protein>
<dbReference type="InterPro" id="IPR031949">
    <property type="entry name" value="DUF4776"/>
</dbReference>
<dbReference type="PANTHER" id="PTHR39079">
    <property type="entry name" value="FI08034P-RELATED"/>
    <property type="match status" value="1"/>
</dbReference>
<dbReference type="EMBL" id="JADBJN010000002">
    <property type="protein sequence ID" value="KAG5675133.1"/>
    <property type="molecule type" value="Genomic_DNA"/>
</dbReference>
<feature type="domain" description="DUF4776" evidence="1">
    <location>
        <begin position="232"/>
        <end position="579"/>
    </location>
</feature>
<dbReference type="PANTHER" id="PTHR39079:SF1">
    <property type="entry name" value="GH11706P-RELATED"/>
    <property type="match status" value="1"/>
</dbReference>
<gene>
    <name evidence="2" type="ORF">PVAND_005062</name>
</gene>
<dbReference type="Proteomes" id="UP001107558">
    <property type="component" value="Chromosome 2"/>
</dbReference>
<accession>A0A9J6BZX2</accession>
<evidence type="ECO:0000313" key="3">
    <source>
        <dbReference type="Proteomes" id="UP001107558"/>
    </source>
</evidence>
<keyword evidence="3" id="KW-1185">Reference proteome</keyword>
<dbReference type="AlphaFoldDB" id="A0A9J6BZX2"/>